<gene>
    <name evidence="8" type="ORF">EV386_2753</name>
</gene>
<dbReference type="GO" id="GO:0009401">
    <property type="term" value="P:phosphoenolpyruvate-dependent sugar phosphotransferase system"/>
    <property type="evidence" value="ECO:0007669"/>
    <property type="project" value="UniProtKB-KW"/>
</dbReference>
<evidence type="ECO:0000256" key="3">
    <source>
        <dbReference type="ARBA" id="ARBA00022597"/>
    </source>
</evidence>
<dbReference type="SUPFAM" id="SSF51261">
    <property type="entry name" value="Duplicated hybrid motif"/>
    <property type="match status" value="1"/>
</dbReference>
<dbReference type="GO" id="GO:0005737">
    <property type="term" value="C:cytoplasm"/>
    <property type="evidence" value="ECO:0007669"/>
    <property type="project" value="UniProtKB-SubCell"/>
</dbReference>
<dbReference type="InterPro" id="IPR001127">
    <property type="entry name" value="PTS_EIIA_1_perm"/>
</dbReference>
<keyword evidence="2" id="KW-0813">Transport</keyword>
<keyword evidence="3" id="KW-0762">Sugar transport</keyword>
<evidence type="ECO:0000256" key="4">
    <source>
        <dbReference type="ARBA" id="ARBA00022679"/>
    </source>
</evidence>
<evidence type="ECO:0000313" key="9">
    <source>
        <dbReference type="Proteomes" id="UP000293852"/>
    </source>
</evidence>
<dbReference type="InterPro" id="IPR011055">
    <property type="entry name" value="Dup_hybrid_motif"/>
</dbReference>
<keyword evidence="9" id="KW-1185">Reference proteome</keyword>
<organism evidence="8 9">
    <name type="scientific">Xylanimonas ulmi</name>
    <dbReference type="NCBI Taxonomy" id="228973"/>
    <lineage>
        <taxon>Bacteria</taxon>
        <taxon>Bacillati</taxon>
        <taxon>Actinomycetota</taxon>
        <taxon>Actinomycetes</taxon>
        <taxon>Micrococcales</taxon>
        <taxon>Promicromonosporaceae</taxon>
        <taxon>Xylanimonas</taxon>
    </lineage>
</organism>
<dbReference type="Pfam" id="PF00358">
    <property type="entry name" value="PTS_EIIA_1"/>
    <property type="match status" value="1"/>
</dbReference>
<dbReference type="NCBIfam" id="TIGR00830">
    <property type="entry name" value="PTBA"/>
    <property type="match status" value="1"/>
</dbReference>
<comment type="subcellular location">
    <subcellularLocation>
        <location evidence="1">Cytoplasm</location>
    </subcellularLocation>
</comment>
<evidence type="ECO:0000256" key="6">
    <source>
        <dbReference type="ARBA" id="ARBA00022777"/>
    </source>
</evidence>
<dbReference type="InterPro" id="IPR050890">
    <property type="entry name" value="PTS_EIIA_component"/>
</dbReference>
<dbReference type="PROSITE" id="PS51093">
    <property type="entry name" value="PTS_EIIA_TYPE_1"/>
    <property type="match status" value="1"/>
</dbReference>
<dbReference type="Proteomes" id="UP000293852">
    <property type="component" value="Unassembled WGS sequence"/>
</dbReference>
<evidence type="ECO:0000259" key="7">
    <source>
        <dbReference type="PROSITE" id="PS51093"/>
    </source>
</evidence>
<dbReference type="PROSITE" id="PS00371">
    <property type="entry name" value="PTS_EIIA_TYPE_1_HIS"/>
    <property type="match status" value="1"/>
</dbReference>
<dbReference type="RefSeq" id="WP_130415852.1">
    <property type="nucleotide sequence ID" value="NZ_SGWX01000001.1"/>
</dbReference>
<keyword evidence="5" id="KW-0598">Phosphotransferase system</keyword>
<name>A0A4V2EYB6_9MICO</name>
<dbReference type="PANTHER" id="PTHR45008:SF1">
    <property type="entry name" value="PTS SYSTEM GLUCOSE-SPECIFIC EIIA COMPONENT"/>
    <property type="match status" value="1"/>
</dbReference>
<evidence type="ECO:0000313" key="8">
    <source>
        <dbReference type="EMBL" id="RZS62420.1"/>
    </source>
</evidence>
<proteinExistence type="predicted"/>
<accession>A0A4V2EYB6</accession>
<dbReference type="OrthoDB" id="9797715at2"/>
<protein>
    <submittedName>
        <fullName evidence="8">PTS system N-acetylglucosamine-specific IIA component</fullName>
    </submittedName>
</protein>
<sequence length="154" mass="15322">MHTPLVVCAPVAGTVVAVTDVPDPVFSAGLVGPGTAIAPDPSRGADVVSPIDGRVVKLRPHAFVVAADDGRSVLVHLGIDTVELRGAGFVAHAAEGDRVVAGQPVTSWDPTAVRDGGRSPLVPVVALDADPASLTGLPGPGSAVTTSDVLFTIG</sequence>
<dbReference type="Gene3D" id="2.70.70.10">
    <property type="entry name" value="Glucose Permease (Domain IIA)"/>
    <property type="match status" value="1"/>
</dbReference>
<dbReference type="GO" id="GO:0016301">
    <property type="term" value="F:kinase activity"/>
    <property type="evidence" value="ECO:0007669"/>
    <property type="project" value="UniProtKB-KW"/>
</dbReference>
<evidence type="ECO:0000256" key="2">
    <source>
        <dbReference type="ARBA" id="ARBA00022448"/>
    </source>
</evidence>
<keyword evidence="6" id="KW-0418">Kinase</keyword>
<dbReference type="PANTHER" id="PTHR45008">
    <property type="entry name" value="PTS SYSTEM GLUCOSE-SPECIFIC EIIA COMPONENT"/>
    <property type="match status" value="1"/>
</dbReference>
<feature type="domain" description="PTS EIIA type-1" evidence="7">
    <location>
        <begin position="23"/>
        <end position="128"/>
    </location>
</feature>
<dbReference type="EMBL" id="SGWX01000001">
    <property type="protein sequence ID" value="RZS62420.1"/>
    <property type="molecule type" value="Genomic_DNA"/>
</dbReference>
<reference evidence="8 9" key="1">
    <citation type="submission" date="2019-02" db="EMBL/GenBank/DDBJ databases">
        <title>Sequencing the genomes of 1000 actinobacteria strains.</title>
        <authorList>
            <person name="Klenk H.-P."/>
        </authorList>
    </citation>
    <scope>NUCLEOTIDE SEQUENCE [LARGE SCALE GENOMIC DNA]</scope>
    <source>
        <strain evidence="8 9">DSM 16932</strain>
    </source>
</reference>
<evidence type="ECO:0000256" key="1">
    <source>
        <dbReference type="ARBA" id="ARBA00004496"/>
    </source>
</evidence>
<dbReference type="AlphaFoldDB" id="A0A4V2EYB6"/>
<comment type="caution">
    <text evidence="8">The sequence shown here is derived from an EMBL/GenBank/DDBJ whole genome shotgun (WGS) entry which is preliminary data.</text>
</comment>
<keyword evidence="4" id="KW-0808">Transferase</keyword>
<evidence type="ECO:0000256" key="5">
    <source>
        <dbReference type="ARBA" id="ARBA00022683"/>
    </source>
</evidence>